<feature type="transmembrane region" description="Helical" evidence="2">
    <location>
        <begin position="152"/>
        <end position="171"/>
    </location>
</feature>
<proteinExistence type="predicted"/>
<feature type="transmembrane region" description="Helical" evidence="2">
    <location>
        <begin position="275"/>
        <end position="301"/>
    </location>
</feature>
<keyword evidence="2" id="KW-0812">Transmembrane</keyword>
<evidence type="ECO:0000313" key="4">
    <source>
        <dbReference type="Proteomes" id="UP001215280"/>
    </source>
</evidence>
<reference evidence="3" key="1">
    <citation type="submission" date="2023-03" db="EMBL/GenBank/DDBJ databases">
        <title>Massive genome expansion in bonnet fungi (Mycena s.s.) driven by repeated elements and novel gene families across ecological guilds.</title>
        <authorList>
            <consortium name="Lawrence Berkeley National Laboratory"/>
            <person name="Harder C.B."/>
            <person name="Miyauchi S."/>
            <person name="Viragh M."/>
            <person name="Kuo A."/>
            <person name="Thoen E."/>
            <person name="Andreopoulos B."/>
            <person name="Lu D."/>
            <person name="Skrede I."/>
            <person name="Drula E."/>
            <person name="Henrissat B."/>
            <person name="Morin E."/>
            <person name="Kohler A."/>
            <person name="Barry K."/>
            <person name="LaButti K."/>
            <person name="Morin E."/>
            <person name="Salamov A."/>
            <person name="Lipzen A."/>
            <person name="Mereny Z."/>
            <person name="Hegedus B."/>
            <person name="Baldrian P."/>
            <person name="Stursova M."/>
            <person name="Weitz H."/>
            <person name="Taylor A."/>
            <person name="Grigoriev I.V."/>
            <person name="Nagy L.G."/>
            <person name="Martin F."/>
            <person name="Kauserud H."/>
        </authorList>
    </citation>
    <scope>NUCLEOTIDE SEQUENCE</scope>
    <source>
        <strain evidence="3">CBHHK188m</strain>
    </source>
</reference>
<feature type="region of interest" description="Disordered" evidence="1">
    <location>
        <begin position="327"/>
        <end position="349"/>
    </location>
</feature>
<sequence length="590" mass="65907">MVVTNTGLSEKDLREATAVDFRARTWNPGPDFPEAKDHGQSDGSQRLVHSRDFALISMLLTDRRQLDDDATISTIDVPGSVYIPRHHFYQGLSTRKASLQQRSRHNSKAREIDSVAGSRHGSSAIPDFSSLIGCWAVLLPLAWALQSYWGPIAYAVGITGLEGIFCLGLIWNMNPANMPRAFCITQVLVSASATFFLVGVLVVMTTATTIYVAKPKQWDAQNATAILQWRFYYLLPLVLFPLLASIVHVIFVVFFDTFEASDGLNCIARPLWIRFLGYAGTPFLLTIPCLWLTLLSAIRVVRTHQHIRRARRSVNFDNIDHFTTIPQRKSHQSLTTGTPPTPRAITVPSPSSSYILRMASEARRQPISSVLRDEKIRNFHLPFPPASPEYITASSGHRSQRSEDSSDTNSSVSFAEMKSKSPRPLGNLNDTEEEDITTPLRSFNGSLNNTTRNTRVSSSIHNSDRISITQLAFSLRNGEDLREDSDYFHYYSGETSWVSVPPIHSLTPLPRYRKTSELSSLVLSFIIFQFAIISIHLLSAITPLIDIVSAKSRPPTELGTQHIALLLAGWAPVVIFCPLSAVRSQLIFWR</sequence>
<keyword evidence="4" id="KW-1185">Reference proteome</keyword>
<feature type="transmembrane region" description="Helical" evidence="2">
    <location>
        <begin position="191"/>
        <end position="213"/>
    </location>
</feature>
<feature type="region of interest" description="Disordered" evidence="1">
    <location>
        <begin position="24"/>
        <end position="45"/>
    </location>
</feature>
<feature type="transmembrane region" description="Helical" evidence="2">
    <location>
        <begin position="562"/>
        <end position="582"/>
    </location>
</feature>
<keyword evidence="2" id="KW-1133">Transmembrane helix</keyword>
<protein>
    <submittedName>
        <fullName evidence="3">Uncharacterized protein</fullName>
    </submittedName>
</protein>
<keyword evidence="2" id="KW-0472">Membrane</keyword>
<accession>A0AAD7KGT5</accession>
<dbReference type="Proteomes" id="UP001215280">
    <property type="component" value="Unassembled WGS sequence"/>
</dbReference>
<feature type="compositionally biased region" description="Polar residues" evidence="1">
    <location>
        <begin position="439"/>
        <end position="458"/>
    </location>
</feature>
<feature type="transmembrane region" description="Helical" evidence="2">
    <location>
        <begin position="128"/>
        <end position="145"/>
    </location>
</feature>
<organism evidence="3 4">
    <name type="scientific">Mycena maculata</name>
    <dbReference type="NCBI Taxonomy" id="230809"/>
    <lineage>
        <taxon>Eukaryota</taxon>
        <taxon>Fungi</taxon>
        <taxon>Dikarya</taxon>
        <taxon>Basidiomycota</taxon>
        <taxon>Agaricomycotina</taxon>
        <taxon>Agaricomycetes</taxon>
        <taxon>Agaricomycetidae</taxon>
        <taxon>Agaricales</taxon>
        <taxon>Marasmiineae</taxon>
        <taxon>Mycenaceae</taxon>
        <taxon>Mycena</taxon>
    </lineage>
</organism>
<evidence type="ECO:0000313" key="3">
    <source>
        <dbReference type="EMBL" id="KAJ7785271.1"/>
    </source>
</evidence>
<feature type="transmembrane region" description="Helical" evidence="2">
    <location>
        <begin position="521"/>
        <end position="542"/>
    </location>
</feature>
<evidence type="ECO:0000256" key="2">
    <source>
        <dbReference type="SAM" id="Phobius"/>
    </source>
</evidence>
<feature type="region of interest" description="Disordered" evidence="1">
    <location>
        <begin position="387"/>
        <end position="458"/>
    </location>
</feature>
<comment type="caution">
    <text evidence="3">The sequence shown here is derived from an EMBL/GenBank/DDBJ whole genome shotgun (WGS) entry which is preliminary data.</text>
</comment>
<dbReference type="EMBL" id="JARJLG010000001">
    <property type="protein sequence ID" value="KAJ7785271.1"/>
    <property type="molecule type" value="Genomic_DNA"/>
</dbReference>
<feature type="transmembrane region" description="Helical" evidence="2">
    <location>
        <begin position="233"/>
        <end position="255"/>
    </location>
</feature>
<dbReference type="AlphaFoldDB" id="A0AAD7KGT5"/>
<gene>
    <name evidence="3" type="ORF">DFH07DRAFT_935052</name>
</gene>
<evidence type="ECO:0000256" key="1">
    <source>
        <dbReference type="SAM" id="MobiDB-lite"/>
    </source>
</evidence>
<feature type="compositionally biased region" description="Polar residues" evidence="1">
    <location>
        <begin position="327"/>
        <end position="338"/>
    </location>
</feature>
<name>A0AAD7KGT5_9AGAR</name>